<dbReference type="Gene3D" id="3.40.720.10">
    <property type="entry name" value="Alkaline Phosphatase, subunit A"/>
    <property type="match status" value="1"/>
</dbReference>
<dbReference type="InterPro" id="IPR017850">
    <property type="entry name" value="Alkaline_phosphatase_core_sf"/>
</dbReference>
<dbReference type="Proteomes" id="UP000014672">
    <property type="component" value="Chromosome"/>
</dbReference>
<dbReference type="GO" id="GO:0046872">
    <property type="term" value="F:metal ion binding"/>
    <property type="evidence" value="ECO:0007669"/>
    <property type="project" value="UniProtKB-KW"/>
</dbReference>
<keyword evidence="2" id="KW-0479">Metal-binding</keyword>
<dbReference type="GO" id="GO:0005737">
    <property type="term" value="C:cytoplasm"/>
    <property type="evidence" value="ECO:0007669"/>
    <property type="project" value="TreeGrafter"/>
</dbReference>
<dbReference type="SUPFAM" id="SSF53649">
    <property type="entry name" value="Alkaline phosphatase-like"/>
    <property type="match status" value="1"/>
</dbReference>
<reference evidence="5 6" key="1">
    <citation type="journal article" date="2013" name="PLoS ONE">
        <title>Complete Genome Analysis of a Haemophilus parasuis Serovar 12 Strain from China.</title>
        <authorList>
            <person name="Li Y."/>
            <person name="Kwok A.H."/>
            <person name="Jiang J."/>
            <person name="Zou Y."/>
            <person name="Zheng F."/>
            <person name="Chen P."/>
            <person name="Hou C."/>
            <person name="Leung F.C."/>
            <person name="Jiang P."/>
        </authorList>
    </citation>
    <scope>NUCLEOTIDE SEQUENCE [LARGE SCALE GENOMIC DNA]</scope>
    <source>
        <strain evidence="5 6">ZJ0906</strain>
    </source>
</reference>
<evidence type="ECO:0000259" key="4">
    <source>
        <dbReference type="Pfam" id="PF00884"/>
    </source>
</evidence>
<organism evidence="5 6">
    <name type="scientific">Glaesserella parasuis ZJ0906</name>
    <dbReference type="NCBI Taxonomy" id="1322346"/>
    <lineage>
        <taxon>Bacteria</taxon>
        <taxon>Pseudomonadati</taxon>
        <taxon>Pseudomonadota</taxon>
        <taxon>Gammaproteobacteria</taxon>
        <taxon>Pasteurellales</taxon>
        <taxon>Pasteurellaceae</taxon>
        <taxon>Glaesserella</taxon>
    </lineage>
</organism>
<feature type="domain" description="Sulfatase N-terminal" evidence="4">
    <location>
        <begin position="7"/>
        <end position="374"/>
    </location>
</feature>
<evidence type="ECO:0000313" key="5">
    <source>
        <dbReference type="EMBL" id="AGO17472.1"/>
    </source>
</evidence>
<proteinExistence type="inferred from homology"/>
<comment type="similarity">
    <text evidence="1">Belongs to the sulfatase family.</text>
</comment>
<dbReference type="EMBL" id="CP005384">
    <property type="protein sequence ID" value="AGO17472.1"/>
    <property type="molecule type" value="Genomic_DNA"/>
</dbReference>
<dbReference type="AlphaFoldDB" id="A0A806JH87"/>
<dbReference type="Pfam" id="PF00884">
    <property type="entry name" value="Sulfatase"/>
    <property type="match status" value="1"/>
</dbReference>
<dbReference type="CDD" id="cd16033">
    <property type="entry name" value="sulfatase_like"/>
    <property type="match status" value="1"/>
</dbReference>
<gene>
    <name evidence="5" type="ORF">K756_11965</name>
</gene>
<name>A0A806JH87_GLAPU</name>
<evidence type="ECO:0000256" key="3">
    <source>
        <dbReference type="ARBA" id="ARBA00022801"/>
    </source>
</evidence>
<dbReference type="PANTHER" id="PTHR45953">
    <property type="entry name" value="IDURONATE 2-SULFATASE"/>
    <property type="match status" value="1"/>
</dbReference>
<protein>
    <submittedName>
        <fullName evidence="5">Arylsulfatase A</fullName>
    </submittedName>
</protein>
<dbReference type="InterPro" id="IPR024607">
    <property type="entry name" value="Sulfatase_CS"/>
</dbReference>
<dbReference type="PROSITE" id="PS00149">
    <property type="entry name" value="SULFATASE_2"/>
    <property type="match status" value="1"/>
</dbReference>
<dbReference type="KEGG" id="hpaz:K756_11965"/>
<evidence type="ECO:0000256" key="2">
    <source>
        <dbReference type="ARBA" id="ARBA00022723"/>
    </source>
</evidence>
<keyword evidence="3" id="KW-0378">Hydrolase</keyword>
<evidence type="ECO:0000256" key="1">
    <source>
        <dbReference type="ARBA" id="ARBA00008779"/>
    </source>
</evidence>
<evidence type="ECO:0000313" key="6">
    <source>
        <dbReference type="Proteomes" id="UP000014672"/>
    </source>
</evidence>
<dbReference type="PROSITE" id="PS00523">
    <property type="entry name" value="SULFATASE_1"/>
    <property type="match status" value="1"/>
</dbReference>
<dbReference type="GO" id="GO:0008484">
    <property type="term" value="F:sulfuric ester hydrolase activity"/>
    <property type="evidence" value="ECO:0007669"/>
    <property type="project" value="TreeGrafter"/>
</dbReference>
<dbReference type="InterPro" id="IPR000917">
    <property type="entry name" value="Sulfatase_N"/>
</dbReference>
<dbReference type="PANTHER" id="PTHR45953:SF1">
    <property type="entry name" value="IDURONATE 2-SULFATASE"/>
    <property type="match status" value="1"/>
</dbReference>
<sequence>MDIAMNNIVYILLDQVRKDMLGPYGHQIVKTPNLDRLAADGIRFNNAFTPASVCGPARTSLFTGLMPSSHGIIKNGEKGGTGEISQQAPNICNLEGYNSYVVGKWHVGTKSVPEDYGIKGHNFDGYGYPGSQVYKNLVFNQPPTHSNRYREWLEEKGYEIPEVSRAYFGDNPHLRVQELCGLLSGTKEETIEYFIIDEAKKYIRESLAEGKPFFTWINFWGPHTPCIVPEPYYSMYDPKDVVLDESFFKPLEGKPGHFRTISKMWGMWEASEERWKEVITKFWGYITLIDDAIGELFTFLEENGLYENTFLVATADHGDAMGAHRMIEKGEFMFETTYNVPLIIKDPQSNRVNEVDDNLVYLHDLTSTVYDVAGQEVPPEFQGETILPITRENKENDRKGLLCQLAGHFVYFEQRMWRRKDYKLVFNATDLCELYDVRKDPEEMHNLFYDDAYKAIKKEMLEEMRLEMKRLNDPLENWVYRIIDEI</sequence>
<accession>A0A806JH87</accession>